<gene>
    <name evidence="2" type="ORF">SAMN05421733_11813</name>
</gene>
<accession>A0A1G6KG63</accession>
<dbReference type="STRING" id="1219383.SAMN05421733_11813"/>
<dbReference type="AlphaFoldDB" id="A0A1G6KG63"/>
<protein>
    <submittedName>
        <fullName evidence="2">Spore coat protein U (SCPU) domain-containing protein</fullName>
    </submittedName>
</protein>
<keyword evidence="2" id="KW-0946">Virion</keyword>
<evidence type="ECO:0000313" key="3">
    <source>
        <dbReference type="Proteomes" id="UP000242501"/>
    </source>
</evidence>
<evidence type="ECO:0000313" key="2">
    <source>
        <dbReference type="EMBL" id="SDC30069.1"/>
    </source>
</evidence>
<dbReference type="PANTHER" id="PTHR37089:SF4">
    <property type="entry name" value="EXPORTED PROTEIN"/>
    <property type="match status" value="1"/>
</dbReference>
<keyword evidence="3" id="KW-1185">Reference proteome</keyword>
<dbReference type="EMBL" id="FMYL01000018">
    <property type="protein sequence ID" value="SDC30069.1"/>
    <property type="molecule type" value="Genomic_DNA"/>
</dbReference>
<evidence type="ECO:0000259" key="1">
    <source>
        <dbReference type="Pfam" id="PF05229"/>
    </source>
</evidence>
<keyword evidence="2" id="KW-0167">Capsid protein</keyword>
<organism evidence="2 3">
    <name type="scientific">Acinetobacter boissieri</name>
    <dbReference type="NCBI Taxonomy" id="1219383"/>
    <lineage>
        <taxon>Bacteria</taxon>
        <taxon>Pseudomonadati</taxon>
        <taxon>Pseudomonadota</taxon>
        <taxon>Gammaproteobacteria</taxon>
        <taxon>Moraxellales</taxon>
        <taxon>Moraxellaceae</taxon>
        <taxon>Acinetobacter</taxon>
    </lineage>
</organism>
<sequence length="266" mass="29463">MLALLMRVKLDVHLLLFLIILLTGKFYPEYHTSTNGGNSFPYTITGSFNGSDSTTLNSSIWNQFSADPNSYRRNIYKYIITVTVPANSNSLIAYPIGNYIGTLTLNWYTGFNFLGFASCSNIAPYEQGTINLNANYIVPSLCQISSTSDINFGNIFDIGTSSKNYDSQGAISTICNSGTPYTVYLGDGNHRIPNSYRQMVNNGNYIPYQLYQDRNYSTVWDNLDGISNIASGIAQTNIVYGRIPSNQNIASMPGTYTDSVIVNVKY</sequence>
<feature type="domain" description="Spore coat protein U/FanG" evidence="1">
    <location>
        <begin position="131"/>
        <end position="262"/>
    </location>
</feature>
<name>A0A1G6KG63_9GAMM</name>
<dbReference type="Pfam" id="PF05229">
    <property type="entry name" value="SCPU"/>
    <property type="match status" value="1"/>
</dbReference>
<dbReference type="PANTHER" id="PTHR37089">
    <property type="entry name" value="PROTEIN U-RELATED"/>
    <property type="match status" value="1"/>
</dbReference>
<dbReference type="OrthoDB" id="8588792at2"/>
<dbReference type="SMART" id="SM00972">
    <property type="entry name" value="SCPU"/>
    <property type="match status" value="1"/>
</dbReference>
<dbReference type="InterPro" id="IPR007893">
    <property type="entry name" value="Spore_coat_U/FanG"/>
</dbReference>
<dbReference type="Proteomes" id="UP000242501">
    <property type="component" value="Unassembled WGS sequence"/>
</dbReference>
<dbReference type="InterPro" id="IPR053167">
    <property type="entry name" value="Spore_coat_component"/>
</dbReference>
<reference evidence="3" key="1">
    <citation type="submission" date="2016-09" db="EMBL/GenBank/DDBJ databases">
        <authorList>
            <person name="Varghese N."/>
            <person name="Submissions S."/>
        </authorList>
    </citation>
    <scope>NUCLEOTIDE SEQUENCE [LARGE SCALE GENOMIC DNA]</scope>
    <source>
        <strain evidence="3">ANC 4422</strain>
    </source>
</reference>
<proteinExistence type="predicted"/>